<dbReference type="EMBL" id="CZBA01000016">
    <property type="protein sequence ID" value="CUP78889.1"/>
    <property type="molecule type" value="Genomic_DNA"/>
</dbReference>
<feature type="domain" description="FAD-binding FR-type" evidence="14">
    <location>
        <begin position="4"/>
        <end position="105"/>
    </location>
</feature>
<dbReference type="InterPro" id="IPR008333">
    <property type="entry name" value="Cbr1-like_FAD-bd_dom"/>
</dbReference>
<dbReference type="PANTHER" id="PTHR43513">
    <property type="entry name" value="DIHYDROOROTATE DEHYDROGENASE B (NAD(+)), ELECTRON TRANSFER SUBUNIT"/>
    <property type="match status" value="1"/>
</dbReference>
<comment type="cofactor">
    <cofactor evidence="11 12">
        <name>FAD</name>
        <dbReference type="ChEBI" id="CHEBI:57692"/>
    </cofactor>
    <text evidence="11 12">Binds 1 FAD per subunit.</text>
</comment>
<dbReference type="EMBL" id="CYZD01000006">
    <property type="protein sequence ID" value="CUO11354.1"/>
    <property type="molecule type" value="Genomic_DNA"/>
</dbReference>
<dbReference type="EMBL" id="QSKO01000008">
    <property type="protein sequence ID" value="RHE75761.1"/>
    <property type="molecule type" value="Genomic_DNA"/>
</dbReference>
<dbReference type="HAMAP" id="MF_01211">
    <property type="entry name" value="DHODB_Fe_S_bind"/>
    <property type="match status" value="1"/>
</dbReference>
<dbReference type="PRINTS" id="PR00409">
    <property type="entry name" value="PHDIOXRDTASE"/>
</dbReference>
<dbReference type="Proteomes" id="UP000095409">
    <property type="component" value="Unassembled WGS sequence"/>
</dbReference>
<evidence type="ECO:0000313" key="19">
    <source>
        <dbReference type="EMBL" id="RGQ07186.1"/>
    </source>
</evidence>
<evidence type="ECO:0000313" key="33">
    <source>
        <dbReference type="Proteomes" id="UP000261222"/>
    </source>
</evidence>
<keyword evidence="8 11" id="KW-0249">Electron transport</keyword>
<evidence type="ECO:0000313" key="22">
    <source>
        <dbReference type="EMBL" id="RHC08340.1"/>
    </source>
</evidence>
<dbReference type="UniPathway" id="UPA00070">
    <property type="reaction ID" value="UER00945"/>
</dbReference>
<feature type="binding site" evidence="11 12">
    <location>
        <begin position="80"/>
        <end position="81"/>
    </location>
    <ligand>
        <name>FAD</name>
        <dbReference type="ChEBI" id="CHEBI:57692"/>
    </ligand>
</feature>
<dbReference type="GO" id="GO:0016491">
    <property type="term" value="F:oxidoreductase activity"/>
    <property type="evidence" value="ECO:0007669"/>
    <property type="project" value="InterPro"/>
</dbReference>
<reference evidence="30 31" key="1">
    <citation type="submission" date="2015-09" db="EMBL/GenBank/DDBJ databases">
        <authorList>
            <consortium name="Pathogen Informatics"/>
        </authorList>
    </citation>
    <scope>NUCLEOTIDE SEQUENCE [LARGE SCALE GENOMIC DNA]</scope>
    <source>
        <strain evidence="15 30">2789STDY5608837</strain>
        <strain evidence="16 31">2789STDY5834921</strain>
    </source>
</reference>
<dbReference type="EMBL" id="QRJH01000003">
    <property type="protein sequence ID" value="RHH19219.1"/>
    <property type="molecule type" value="Genomic_DNA"/>
</dbReference>
<evidence type="ECO:0000313" key="35">
    <source>
        <dbReference type="Proteomes" id="UP000283585"/>
    </source>
</evidence>
<keyword evidence="6 11" id="KW-0274">FAD</keyword>
<dbReference type="SUPFAM" id="SSF63380">
    <property type="entry name" value="Riboflavin synthase domain-like"/>
    <property type="match status" value="1"/>
</dbReference>
<evidence type="ECO:0000313" key="15">
    <source>
        <dbReference type="EMBL" id="CUO11354.1"/>
    </source>
</evidence>
<evidence type="ECO:0000313" key="34">
    <source>
        <dbReference type="Proteomes" id="UP000265808"/>
    </source>
</evidence>
<dbReference type="GO" id="GO:0046872">
    <property type="term" value="F:metal ion binding"/>
    <property type="evidence" value="ECO:0007669"/>
    <property type="project" value="UniProtKB-KW"/>
</dbReference>
<evidence type="ECO:0000256" key="6">
    <source>
        <dbReference type="ARBA" id="ARBA00022827"/>
    </source>
</evidence>
<dbReference type="AlphaFoldDB" id="A0A174CDS5"/>
<evidence type="ECO:0000313" key="44">
    <source>
        <dbReference type="Proteomes" id="UP000409147"/>
    </source>
</evidence>
<evidence type="ECO:0000256" key="5">
    <source>
        <dbReference type="ARBA" id="ARBA00022723"/>
    </source>
</evidence>
<dbReference type="NCBIfam" id="NF000798">
    <property type="entry name" value="PRK00054.1-3"/>
    <property type="match status" value="1"/>
</dbReference>
<dbReference type="PANTHER" id="PTHR43513:SF3">
    <property type="entry name" value="DIHYDROOROTATE DEHYDROGENASE B (NAD(+)), ELECTRON TRANSFER SUBUNIT-RELATED"/>
    <property type="match status" value="1"/>
</dbReference>
<evidence type="ECO:0000313" key="40">
    <source>
        <dbReference type="Proteomes" id="UP000284644"/>
    </source>
</evidence>
<evidence type="ECO:0000313" key="16">
    <source>
        <dbReference type="EMBL" id="CUP78889.1"/>
    </source>
</evidence>
<dbReference type="InterPro" id="IPR012165">
    <property type="entry name" value="Cyt_c3_hydrogenase_gsu"/>
</dbReference>
<keyword evidence="4 11" id="KW-0001">2Fe-2S</keyword>
<dbReference type="Proteomes" id="UP000285897">
    <property type="component" value="Unassembled WGS sequence"/>
</dbReference>
<comment type="function">
    <text evidence="11">Responsible for channeling the electrons from the oxidation of dihydroorotate from the FMN redox center in the PyrD type B subunit to the ultimate electron acceptor NAD(+).</text>
</comment>
<reference evidence="29 44" key="4">
    <citation type="submission" date="2019-07" db="EMBL/GenBank/DDBJ databases">
        <authorList>
            <person name="Hibberd C M."/>
            <person name="Gehrig L. J."/>
            <person name="Chang H.-W."/>
            <person name="Venkatesh S."/>
        </authorList>
    </citation>
    <scope>NUCLEOTIDE SEQUENCE [LARGE SCALE GENOMIC DNA]</scope>
    <source>
        <strain evidence="29">Ruminococcus_obeum_SSTS_Bg7063</strain>
    </source>
</reference>
<dbReference type="GeneID" id="79803636"/>
<dbReference type="Proteomes" id="UP000284644">
    <property type="component" value="Unassembled WGS sequence"/>
</dbReference>
<dbReference type="Proteomes" id="UP000261105">
    <property type="component" value="Unassembled WGS sequence"/>
</dbReference>
<keyword evidence="10 11" id="KW-0411">Iron-sulfur</keyword>
<dbReference type="GO" id="GO:0050660">
    <property type="term" value="F:flavin adenine dinucleotide binding"/>
    <property type="evidence" value="ECO:0007669"/>
    <property type="project" value="InterPro"/>
</dbReference>
<dbReference type="Proteomes" id="UP000285839">
    <property type="component" value="Unassembled WGS sequence"/>
</dbReference>
<dbReference type="EMBL" id="CABHNB010000013">
    <property type="protein sequence ID" value="VUW98607.1"/>
    <property type="molecule type" value="Genomic_DNA"/>
</dbReference>
<feature type="binding site" evidence="11 13">
    <location>
        <position position="225"/>
    </location>
    <ligand>
        <name>[2Fe-2S] cluster</name>
        <dbReference type="ChEBI" id="CHEBI:190135"/>
    </ligand>
</feature>
<evidence type="ECO:0000313" key="23">
    <source>
        <dbReference type="EMBL" id="RHE10518.1"/>
    </source>
</evidence>
<evidence type="ECO:0000313" key="18">
    <source>
        <dbReference type="EMBL" id="RGN86906.1"/>
    </source>
</evidence>
<evidence type="ECO:0000313" key="37">
    <source>
        <dbReference type="Proteomes" id="UP000284024"/>
    </source>
</evidence>
<feature type="binding site" evidence="11 12">
    <location>
        <begin position="71"/>
        <end position="73"/>
    </location>
    <ligand>
        <name>FAD</name>
        <dbReference type="ChEBI" id="CHEBI:57692"/>
    </ligand>
</feature>
<comment type="cofactor">
    <cofactor evidence="13">
        <name>[2Fe-2S] cluster</name>
        <dbReference type="ChEBI" id="CHEBI:190135"/>
    </cofactor>
    <text evidence="13">Binds 1 [2Fe-2S] cluster per subunit.</text>
</comment>
<feature type="binding site" evidence="11 13">
    <location>
        <position position="228"/>
    </location>
    <ligand>
        <name>[2Fe-2S] cluster</name>
        <dbReference type="ChEBI" id="CHEBI:190135"/>
    </ligand>
</feature>
<evidence type="ECO:0000313" key="31">
    <source>
        <dbReference type="Proteomes" id="UP000095413"/>
    </source>
</evidence>
<evidence type="ECO:0000256" key="8">
    <source>
        <dbReference type="ARBA" id="ARBA00022982"/>
    </source>
</evidence>
<dbReference type="Proteomes" id="UP000284267">
    <property type="component" value="Unassembled WGS sequence"/>
</dbReference>
<dbReference type="OrthoDB" id="9789468at2"/>
<evidence type="ECO:0000313" key="25">
    <source>
        <dbReference type="EMBL" id="RHH19219.1"/>
    </source>
</evidence>
<dbReference type="EMBL" id="QSHL01000003">
    <property type="protein sequence ID" value="RHC08340.1"/>
    <property type="molecule type" value="Genomic_DNA"/>
</dbReference>
<dbReference type="InterPro" id="IPR039261">
    <property type="entry name" value="FNR_nucleotide-bd"/>
</dbReference>
<name>A0A174CDS5_9FIRM</name>
<dbReference type="Gene3D" id="3.40.50.80">
    <property type="entry name" value="Nucleotide-binding domain of ferredoxin-NADP reductase (FNR) module"/>
    <property type="match status" value="1"/>
</dbReference>
<comment type="subunit">
    <text evidence="11">Heterotetramer of 2 PyrK and 2 PyrD type B subunits.</text>
</comment>
<dbReference type="EMBL" id="QSJW01000010">
    <property type="protein sequence ID" value="RHE10518.1"/>
    <property type="molecule type" value="Genomic_DNA"/>
</dbReference>
<dbReference type="EMBL" id="RCXQ01000005">
    <property type="protein sequence ID" value="RYT67122.1"/>
    <property type="molecule type" value="Genomic_DNA"/>
</dbReference>
<evidence type="ECO:0000256" key="2">
    <source>
        <dbReference type="ARBA" id="ARBA00022448"/>
    </source>
</evidence>
<keyword evidence="5 11" id="KW-0479">Metal-binding</keyword>
<evidence type="ECO:0000256" key="9">
    <source>
        <dbReference type="ARBA" id="ARBA00023004"/>
    </source>
</evidence>
<evidence type="ECO:0000313" key="43">
    <source>
        <dbReference type="Proteomes" id="UP000293506"/>
    </source>
</evidence>
<feature type="binding site" evidence="11 12">
    <location>
        <begin position="54"/>
        <end position="57"/>
    </location>
    <ligand>
        <name>FAD</name>
        <dbReference type="ChEBI" id="CHEBI:57692"/>
    </ligand>
</feature>
<dbReference type="GO" id="GO:0044205">
    <property type="term" value="P:'de novo' UMP biosynthetic process"/>
    <property type="evidence" value="ECO:0007669"/>
    <property type="project" value="UniProtKB-UniRule"/>
</dbReference>
<evidence type="ECO:0000256" key="10">
    <source>
        <dbReference type="ARBA" id="ARBA00023014"/>
    </source>
</evidence>
<reference evidence="28 43" key="3">
    <citation type="journal article" date="2019" name="Science, e1252229">
        <title>Invertible promoters mediate bacterial phase variation, antibiotic resistance, and host adaptation in the gut.</title>
        <authorList>
            <person name="Jiang X."/>
            <person name="Hall A.B."/>
            <person name="Arthur T.D."/>
            <person name="Plichta D.R."/>
            <person name="Covington C.T."/>
            <person name="Poyet M."/>
            <person name="Crothers J."/>
            <person name="Moses P.L."/>
            <person name="Tolonen A.C."/>
            <person name="Vlamakis H."/>
            <person name="Alm E.J."/>
            <person name="Xavier R.J."/>
        </authorList>
    </citation>
    <scope>NUCLEOTIDE SEQUENCE [LARGE SCALE GENOMIC DNA]</scope>
    <source>
        <strain evidence="43">af_0058</strain>
        <strain evidence="28">Af_0058</strain>
    </source>
</reference>
<evidence type="ECO:0000256" key="11">
    <source>
        <dbReference type="HAMAP-Rule" id="MF_01211"/>
    </source>
</evidence>
<evidence type="ECO:0000313" key="17">
    <source>
        <dbReference type="EMBL" id="RGN02266.1"/>
    </source>
</evidence>
<keyword evidence="9 11" id="KW-0408">Iron</keyword>
<dbReference type="GO" id="GO:0009055">
    <property type="term" value="F:electron transfer activity"/>
    <property type="evidence" value="ECO:0007669"/>
    <property type="project" value="UniProtKB-UniRule"/>
</dbReference>
<evidence type="ECO:0000313" key="20">
    <source>
        <dbReference type="EMBL" id="RGR45400.1"/>
    </source>
</evidence>
<dbReference type="Proteomes" id="UP000261222">
    <property type="component" value="Unassembled WGS sequence"/>
</dbReference>
<dbReference type="PROSITE" id="PS51384">
    <property type="entry name" value="FAD_FR"/>
    <property type="match status" value="1"/>
</dbReference>
<evidence type="ECO:0000313" key="21">
    <source>
        <dbReference type="EMBL" id="RGS75555.1"/>
    </source>
</evidence>
<dbReference type="RefSeq" id="WP_022388091.1">
    <property type="nucleotide sequence ID" value="NZ_CABHNB010000013.1"/>
</dbReference>
<evidence type="ECO:0000256" key="4">
    <source>
        <dbReference type="ARBA" id="ARBA00022714"/>
    </source>
</evidence>
<reference evidence="32 33" key="2">
    <citation type="submission" date="2018-08" db="EMBL/GenBank/DDBJ databases">
        <title>A genome reference for cultivated species of the human gut microbiota.</title>
        <authorList>
            <person name="Zou Y."/>
            <person name="Xue W."/>
            <person name="Luo G."/>
        </authorList>
    </citation>
    <scope>NUCLEOTIDE SEQUENCE [LARGE SCALE GENOMIC DNA]</scope>
    <source>
        <strain evidence="21 38">AF21-24</strain>
        <strain evidence="20 41">AF25-21</strain>
        <strain evidence="19 35">AF29-2BH</strain>
        <strain evidence="27 42">AF37-6AC</strain>
        <strain evidence="26 39">AF39-4</strain>
        <strain evidence="25 37">AM18-2AC</strain>
        <strain evidence="24 36">AM27-32LB</strain>
        <strain evidence="23 40">AM29-25AC</strain>
        <strain evidence="22 34">AM37-4AC</strain>
        <strain evidence="18 32">OM03-6</strain>
        <strain evidence="17 33">OM06-11AA</strain>
    </source>
</reference>
<accession>A0A174CDS5</accession>
<feature type="binding site" evidence="11 13">
    <location>
        <position position="247"/>
    </location>
    <ligand>
        <name>[2Fe-2S] cluster</name>
        <dbReference type="ChEBI" id="CHEBI:190135"/>
    </ligand>
</feature>
<evidence type="ECO:0000313" key="38">
    <source>
        <dbReference type="Proteomes" id="UP000284242"/>
    </source>
</evidence>
<sequence>MSTKTKETLTVISQEEIGRDIYSLWLQTDQMAQNARPGQFLSLYTGDGSKLLPRPISICEIDKEDSKIRLVYRVTGKNTGTEGFSRLKPGEKIEALGPLGNGFPLEEAEGKKVFLIGGGIGIPPMLETAKQLKAEKTAVLGYRDELFLNDEFTRYADVYVATEDGSAGTKGNVLNAICERGLEAEVIFACGPTPMLRALKEYAAEKNITCWISMEERMACGIGACLGCVCKSKEIDAHSLVHNKRVCKDGPVFLSTEVEL</sequence>
<comment type="similarity">
    <text evidence="1 11">Belongs to the PyrK family.</text>
</comment>
<dbReference type="EMBL" id="QROS01000010">
    <property type="protein sequence ID" value="RHL45304.1"/>
    <property type="molecule type" value="Genomic_DNA"/>
</dbReference>
<dbReference type="Proteomes" id="UP000265808">
    <property type="component" value="Unassembled WGS sequence"/>
</dbReference>
<dbReference type="Proteomes" id="UP000284242">
    <property type="component" value="Unassembled WGS sequence"/>
</dbReference>
<evidence type="ECO:0000313" key="27">
    <source>
        <dbReference type="EMBL" id="RHL45304.1"/>
    </source>
</evidence>
<gene>
    <name evidence="15" type="primary">pyrK_2</name>
    <name evidence="11" type="synonym">pyrK</name>
    <name evidence="29" type="synonym">pyrK_1</name>
    <name evidence="16" type="synonym">pyrK_3</name>
    <name evidence="27" type="ORF">DW021_12570</name>
    <name evidence="26" type="ORF">DW040_08980</name>
    <name evidence="25" type="ORF">DW222_06280</name>
    <name evidence="24" type="ORF">DW723_07265</name>
    <name evidence="23" type="ORF">DW767_14935</name>
    <name evidence="22" type="ORF">DW859_05440</name>
    <name evidence="21" type="ORF">DWX77_03040</name>
    <name evidence="20" type="ORF">DWY46_17000</name>
    <name evidence="19" type="ORF">DWZ12_01795</name>
    <name evidence="18" type="ORF">DXB38_11480</name>
    <name evidence="17" type="ORF">DXB81_15725</name>
    <name evidence="28" type="ORF">EAI82_06735</name>
    <name evidence="15" type="ORF">ERS852394_01489</name>
    <name evidence="16" type="ORF">ERS852533_02552</name>
    <name evidence="29" type="ORF">ROSSTS7063_00978</name>
</gene>
<dbReference type="InterPro" id="IPR050353">
    <property type="entry name" value="PyrK_electron_transfer"/>
</dbReference>
<comment type="pathway">
    <text evidence="11">Pyrimidine metabolism; UMP biosynthesis via de novo pathway; orotate from (S)-dihydroorotate (NAD(+) route): step 1/1.</text>
</comment>
<dbReference type="GO" id="GO:0051537">
    <property type="term" value="F:2 iron, 2 sulfur cluster binding"/>
    <property type="evidence" value="ECO:0007669"/>
    <property type="project" value="UniProtKB-KW"/>
</dbReference>
<dbReference type="Proteomes" id="UP000283928">
    <property type="component" value="Unassembled WGS sequence"/>
</dbReference>
<dbReference type="Pfam" id="PF10418">
    <property type="entry name" value="DHODB_Fe-S_bind"/>
    <property type="match status" value="1"/>
</dbReference>
<dbReference type="InterPro" id="IPR019480">
    <property type="entry name" value="Dihydroorotate_DH_Fe-S-bd"/>
</dbReference>
<protein>
    <recommendedName>
        <fullName evidence="11">Dihydroorotate dehydrogenase B (NAD(+)), electron transfer subunit</fullName>
    </recommendedName>
    <alternativeName>
        <fullName evidence="11">Dihydroorotate oxidase B, electron transfer subunit</fullName>
    </alternativeName>
</protein>
<dbReference type="Proteomes" id="UP000293506">
    <property type="component" value="Unassembled WGS sequence"/>
</dbReference>
<feature type="binding site" evidence="11 13">
    <location>
        <position position="220"/>
    </location>
    <ligand>
        <name>[2Fe-2S] cluster</name>
        <dbReference type="ChEBI" id="CHEBI:190135"/>
    </ligand>
</feature>
<evidence type="ECO:0000313" key="42">
    <source>
        <dbReference type="Proteomes" id="UP000285897"/>
    </source>
</evidence>
<organism evidence="15 30">
    <name type="scientific">Blautia obeum</name>
    <dbReference type="NCBI Taxonomy" id="40520"/>
    <lineage>
        <taxon>Bacteria</taxon>
        <taxon>Bacillati</taxon>
        <taxon>Bacillota</taxon>
        <taxon>Clostridia</taxon>
        <taxon>Lachnospirales</taxon>
        <taxon>Lachnospiraceae</taxon>
        <taxon>Blautia</taxon>
    </lineage>
</organism>
<dbReference type="PIRSF" id="PIRSF006816">
    <property type="entry name" value="Cyc3_hyd_g"/>
    <property type="match status" value="1"/>
</dbReference>
<evidence type="ECO:0000313" key="28">
    <source>
        <dbReference type="EMBL" id="RYT67122.1"/>
    </source>
</evidence>
<dbReference type="EMBL" id="QSUZ01000016">
    <property type="protein sequence ID" value="RGN86906.1"/>
    <property type="molecule type" value="Genomic_DNA"/>
</dbReference>
<evidence type="ECO:0000259" key="14">
    <source>
        <dbReference type="PROSITE" id="PS51384"/>
    </source>
</evidence>
<dbReference type="InterPro" id="IPR017938">
    <property type="entry name" value="Riboflavin_synthase-like_b-brl"/>
</dbReference>
<dbReference type="EMBL" id="QRVV01000005">
    <property type="protein sequence ID" value="RGS75555.1"/>
    <property type="molecule type" value="Genomic_DNA"/>
</dbReference>
<dbReference type="EMBL" id="QROE01000003">
    <property type="protein sequence ID" value="RHK95921.1"/>
    <property type="molecule type" value="Genomic_DNA"/>
</dbReference>
<dbReference type="Gene3D" id="2.10.240.10">
    <property type="entry name" value="Dihydroorotate dehydrogenase, electron transfer subunit"/>
    <property type="match status" value="1"/>
</dbReference>
<evidence type="ECO:0000313" key="39">
    <source>
        <dbReference type="Proteomes" id="UP000284267"/>
    </source>
</evidence>
<dbReference type="InterPro" id="IPR023455">
    <property type="entry name" value="Dihydroorotate_DHASE_ETsu"/>
</dbReference>
<dbReference type="EMBL" id="QRSS01000002">
    <property type="protein sequence ID" value="RGQ07186.1"/>
    <property type="molecule type" value="Genomic_DNA"/>
</dbReference>
<evidence type="ECO:0000313" key="41">
    <source>
        <dbReference type="Proteomes" id="UP000285839"/>
    </source>
</evidence>
<evidence type="ECO:0000256" key="1">
    <source>
        <dbReference type="ARBA" id="ARBA00006422"/>
    </source>
</evidence>
<evidence type="ECO:0000313" key="32">
    <source>
        <dbReference type="Proteomes" id="UP000261105"/>
    </source>
</evidence>
<proteinExistence type="inferred from homology"/>
<dbReference type="InterPro" id="IPR037117">
    <property type="entry name" value="Dihydroorotate_DH_ele_sf"/>
</dbReference>
<dbReference type="Pfam" id="PF00970">
    <property type="entry name" value="FAD_binding_6"/>
    <property type="match status" value="1"/>
</dbReference>
<evidence type="ECO:0000313" key="24">
    <source>
        <dbReference type="EMBL" id="RHE75761.1"/>
    </source>
</evidence>
<dbReference type="Proteomes" id="UP000095413">
    <property type="component" value="Unassembled WGS sequence"/>
</dbReference>
<keyword evidence="7 11" id="KW-0665">Pyrimidine biosynthesis</keyword>
<keyword evidence="3 11" id="KW-0285">Flavoprotein</keyword>
<dbReference type="Gene3D" id="2.40.30.10">
    <property type="entry name" value="Translation factors"/>
    <property type="match status" value="1"/>
</dbReference>
<evidence type="ECO:0000313" key="26">
    <source>
        <dbReference type="EMBL" id="RHK95921.1"/>
    </source>
</evidence>
<dbReference type="EMBL" id="QSUB01000009">
    <property type="protein sequence ID" value="RGN02266.1"/>
    <property type="molecule type" value="Genomic_DNA"/>
</dbReference>
<dbReference type="InterPro" id="IPR017927">
    <property type="entry name" value="FAD-bd_FR_type"/>
</dbReference>
<comment type="cofactor">
    <cofactor evidence="11">
        <name>[2Fe-2S] cluster</name>
        <dbReference type="ChEBI" id="CHEBI:190135"/>
    </cofactor>
    <text evidence="11">Binds 1 [2Fe-2S] cluster per subunit.</text>
</comment>
<evidence type="ECO:0000313" key="36">
    <source>
        <dbReference type="Proteomes" id="UP000283928"/>
    </source>
</evidence>
<keyword evidence="44" id="KW-1185">Reference proteome</keyword>
<evidence type="ECO:0000256" key="12">
    <source>
        <dbReference type="PIRSR" id="PIRSR006816-1"/>
    </source>
</evidence>
<dbReference type="SUPFAM" id="SSF52343">
    <property type="entry name" value="Ferredoxin reductase-like, C-terminal NADP-linked domain"/>
    <property type="match status" value="1"/>
</dbReference>
<dbReference type="Proteomes" id="UP000409147">
    <property type="component" value="Unassembled WGS sequence"/>
</dbReference>
<dbReference type="Proteomes" id="UP000284024">
    <property type="component" value="Unassembled WGS sequence"/>
</dbReference>
<evidence type="ECO:0000256" key="7">
    <source>
        <dbReference type="ARBA" id="ARBA00022975"/>
    </source>
</evidence>
<evidence type="ECO:0000313" key="30">
    <source>
        <dbReference type="Proteomes" id="UP000095409"/>
    </source>
</evidence>
<evidence type="ECO:0000256" key="3">
    <source>
        <dbReference type="ARBA" id="ARBA00022630"/>
    </source>
</evidence>
<keyword evidence="2 11" id="KW-0813">Transport</keyword>
<evidence type="ECO:0000256" key="13">
    <source>
        <dbReference type="PIRSR" id="PIRSR006816-2"/>
    </source>
</evidence>
<evidence type="ECO:0000313" key="29">
    <source>
        <dbReference type="EMBL" id="VUW98607.1"/>
    </source>
</evidence>
<dbReference type="EMBL" id="QRUH01000019">
    <property type="protein sequence ID" value="RGR45400.1"/>
    <property type="molecule type" value="Genomic_DNA"/>
</dbReference>
<dbReference type="Proteomes" id="UP000283585">
    <property type="component" value="Unassembled WGS sequence"/>
</dbReference>
<dbReference type="CDD" id="cd06218">
    <property type="entry name" value="DHOD_e_trans"/>
    <property type="match status" value="1"/>
</dbReference>